<name>A0A833EAH1_CALS0</name>
<dbReference type="Pfam" id="PF00013">
    <property type="entry name" value="KH_1"/>
    <property type="match status" value="1"/>
</dbReference>
<evidence type="ECO:0000256" key="1">
    <source>
        <dbReference type="ARBA" id="ARBA00022835"/>
    </source>
</evidence>
<dbReference type="GO" id="GO:0034475">
    <property type="term" value="P:U4 snRNA 3'-end processing"/>
    <property type="evidence" value="ECO:0007669"/>
    <property type="project" value="TreeGrafter"/>
</dbReference>
<reference evidence="5" key="1">
    <citation type="journal article" date="2020" name="ISME J.">
        <title>Gammaproteobacteria mediating utilization of methyl-, sulfur- and petroleum organic compounds in deep ocean hydrothermal plumes.</title>
        <authorList>
            <person name="Zhou Z."/>
            <person name="Liu Y."/>
            <person name="Pan J."/>
            <person name="Cron B.R."/>
            <person name="Toner B.M."/>
            <person name="Anantharaman K."/>
            <person name="Breier J.A."/>
            <person name="Dick G.J."/>
            <person name="Li M."/>
        </authorList>
    </citation>
    <scope>NUCLEOTIDE SEQUENCE</scope>
    <source>
        <strain evidence="5">SZUA-1515</strain>
    </source>
</reference>
<dbReference type="AlphaFoldDB" id="A0A833EAH1"/>
<dbReference type="Pfam" id="PF22625">
    <property type="entry name" value="ECR1_N_2"/>
    <property type="match status" value="1"/>
</dbReference>
<evidence type="ECO:0000313" key="6">
    <source>
        <dbReference type="Proteomes" id="UP000608579"/>
    </source>
</evidence>
<dbReference type="Gene3D" id="2.40.50.140">
    <property type="entry name" value="Nucleic acid-binding proteins"/>
    <property type="match status" value="1"/>
</dbReference>
<dbReference type="GO" id="GO:0071051">
    <property type="term" value="P:poly(A)-dependent snoRNA 3'-end processing"/>
    <property type="evidence" value="ECO:0007669"/>
    <property type="project" value="TreeGrafter"/>
</dbReference>
<evidence type="ECO:0000259" key="4">
    <source>
        <dbReference type="SMART" id="SM00322"/>
    </source>
</evidence>
<dbReference type="CDD" id="cd22524">
    <property type="entry name" value="KH-I_Rrp4_prokar"/>
    <property type="match status" value="1"/>
</dbReference>
<dbReference type="SUPFAM" id="SSF50249">
    <property type="entry name" value="Nucleic acid-binding proteins"/>
    <property type="match status" value="1"/>
</dbReference>
<dbReference type="SUPFAM" id="SSF54791">
    <property type="entry name" value="Eukaryotic type KH-domain (KH-domain type I)"/>
    <property type="match status" value="1"/>
</dbReference>
<keyword evidence="2 3" id="KW-0694">RNA-binding</keyword>
<dbReference type="Gene3D" id="2.40.50.100">
    <property type="match status" value="1"/>
</dbReference>
<dbReference type="InterPro" id="IPR004088">
    <property type="entry name" value="KH_dom_type_1"/>
</dbReference>
<feature type="domain" description="K Homology" evidence="4">
    <location>
        <begin position="130"/>
        <end position="195"/>
    </location>
</feature>
<evidence type="ECO:0000256" key="2">
    <source>
        <dbReference type="ARBA" id="ARBA00022884"/>
    </source>
</evidence>
<accession>A0A833EAH1</accession>
<dbReference type="PANTHER" id="PTHR21321:SF4">
    <property type="entry name" value="EXOSOME COMPLEX COMPONENT RRP4"/>
    <property type="match status" value="1"/>
</dbReference>
<dbReference type="PROSITE" id="PS50084">
    <property type="entry name" value="KH_TYPE_1"/>
    <property type="match status" value="1"/>
</dbReference>
<dbReference type="SMART" id="SM00322">
    <property type="entry name" value="KH"/>
    <property type="match status" value="1"/>
</dbReference>
<dbReference type="SUPFAM" id="SSF110324">
    <property type="entry name" value="Ribosomal L27 protein-like"/>
    <property type="match status" value="1"/>
</dbReference>
<dbReference type="InterPro" id="IPR036612">
    <property type="entry name" value="KH_dom_type_1_sf"/>
</dbReference>
<protein>
    <submittedName>
        <fullName evidence="5">RNA-binding protein</fullName>
    </submittedName>
</protein>
<dbReference type="Gene3D" id="3.30.1370.10">
    <property type="entry name" value="K Homology domain, type 1"/>
    <property type="match status" value="1"/>
</dbReference>
<dbReference type="InterPro" id="IPR026699">
    <property type="entry name" value="Exosome_RNA_bind1/RRP40/RRP4"/>
</dbReference>
<organism evidence="5 6">
    <name type="scientific">Caldiarchaeum subterraneum</name>
    <dbReference type="NCBI Taxonomy" id="311458"/>
    <lineage>
        <taxon>Archaea</taxon>
        <taxon>Nitrososphaerota</taxon>
        <taxon>Candidatus Caldarchaeales</taxon>
        <taxon>Candidatus Caldarchaeaceae</taxon>
        <taxon>Candidatus Caldarchaeum</taxon>
    </lineage>
</organism>
<dbReference type="EMBL" id="DQVM01000163">
    <property type="protein sequence ID" value="HIQ30512.1"/>
    <property type="molecule type" value="Genomic_DNA"/>
</dbReference>
<dbReference type="InterPro" id="IPR012340">
    <property type="entry name" value="NA-bd_OB-fold"/>
</dbReference>
<gene>
    <name evidence="5" type="ORF">EYH45_08150</name>
</gene>
<dbReference type="GO" id="GO:0000178">
    <property type="term" value="C:exosome (RNase complex)"/>
    <property type="evidence" value="ECO:0007669"/>
    <property type="project" value="UniProtKB-KW"/>
</dbReference>
<comment type="caution">
    <text evidence="5">The sequence shown here is derived from an EMBL/GenBank/DDBJ whole genome shotgun (WGS) entry which is preliminary data.</text>
</comment>
<keyword evidence="1" id="KW-0271">Exosome</keyword>
<dbReference type="GO" id="GO:0003723">
    <property type="term" value="F:RNA binding"/>
    <property type="evidence" value="ECO:0007669"/>
    <property type="project" value="UniProtKB-UniRule"/>
</dbReference>
<dbReference type="InterPro" id="IPR054371">
    <property type="entry name" value="RRP4_N"/>
</dbReference>
<sequence>MYYFSDKEIVVPGQLLTDDPSKSGPGTYVYNGKVYAAQAGLAKLRNGVITIIPVKSPYKPEPGDWVIGVVVDVKPNSVEVDLGGYNFAVIRYSEQMQPPQNVKIGDVVYARVKSSGLKGVLLDADDLRKIEEGIIISISPAHIPRLIGRKGSMINMIKRETGCSITVGRNGLIVVSGPTSEGEFTAISAIRLIASEAHSAGLTDRVAALLKRSKERVSGNDAGEQAG</sequence>
<dbReference type="InterPro" id="IPR004087">
    <property type="entry name" value="KH_dom"/>
</dbReference>
<proteinExistence type="predicted"/>
<dbReference type="Proteomes" id="UP000608579">
    <property type="component" value="Unassembled WGS sequence"/>
</dbReference>
<dbReference type="PANTHER" id="PTHR21321">
    <property type="entry name" value="PNAS-3 RELATED"/>
    <property type="match status" value="1"/>
</dbReference>
<dbReference type="GO" id="GO:0071034">
    <property type="term" value="P:CUT catabolic process"/>
    <property type="evidence" value="ECO:0007669"/>
    <property type="project" value="TreeGrafter"/>
</dbReference>
<dbReference type="GO" id="GO:0000467">
    <property type="term" value="P:exonucleolytic trimming to generate mature 3'-end of 5.8S rRNA from tricistronic rRNA transcript (SSU-rRNA, 5.8S rRNA, LSU-rRNA)"/>
    <property type="evidence" value="ECO:0007669"/>
    <property type="project" value="TreeGrafter"/>
</dbReference>
<evidence type="ECO:0000313" key="5">
    <source>
        <dbReference type="EMBL" id="HIQ30512.1"/>
    </source>
</evidence>
<evidence type="ECO:0000256" key="3">
    <source>
        <dbReference type="PROSITE-ProRule" id="PRU00117"/>
    </source>
</evidence>